<dbReference type="PANTHER" id="PTHR23227">
    <property type="entry name" value="BUCENTAUR RELATED"/>
    <property type="match status" value="1"/>
</dbReference>
<evidence type="ECO:0008006" key="3">
    <source>
        <dbReference type="Google" id="ProtNLM"/>
    </source>
</evidence>
<protein>
    <recommendedName>
        <fullName evidence="3">Craniofacial development protein 2-like</fullName>
    </recommendedName>
</protein>
<proteinExistence type="predicted"/>
<evidence type="ECO:0000313" key="2">
    <source>
        <dbReference type="Proteomes" id="UP001162480"/>
    </source>
</evidence>
<dbReference type="Proteomes" id="UP001162480">
    <property type="component" value="Chromosome 28"/>
</dbReference>
<gene>
    <name evidence="1" type="ORF">OCTVUL_1B003150</name>
</gene>
<sequence length="107" mass="11590">MTGLLFVVGDFNGHVGQHPGSFNGVRGGYGLGSSNEEGTRLLELCDADILMICYTNLRKPTSLVGTLVRLTTFSPGNRNVGYLLMPKLSQVTNAPHNIELITKKNIE</sequence>
<organism evidence="1 2">
    <name type="scientific">Octopus vulgaris</name>
    <name type="common">Common octopus</name>
    <dbReference type="NCBI Taxonomy" id="6645"/>
    <lineage>
        <taxon>Eukaryota</taxon>
        <taxon>Metazoa</taxon>
        <taxon>Spiralia</taxon>
        <taxon>Lophotrochozoa</taxon>
        <taxon>Mollusca</taxon>
        <taxon>Cephalopoda</taxon>
        <taxon>Coleoidea</taxon>
        <taxon>Octopodiformes</taxon>
        <taxon>Octopoda</taxon>
        <taxon>Incirrata</taxon>
        <taxon>Octopodidae</taxon>
        <taxon>Octopus</taxon>
    </lineage>
</organism>
<evidence type="ECO:0000313" key="1">
    <source>
        <dbReference type="EMBL" id="CAI9742454.1"/>
    </source>
</evidence>
<dbReference type="EMBL" id="OX597841">
    <property type="protein sequence ID" value="CAI9742454.1"/>
    <property type="molecule type" value="Genomic_DNA"/>
</dbReference>
<name>A0AA36BYT4_OCTVU</name>
<dbReference type="PANTHER" id="PTHR23227:SF67">
    <property type="entry name" value="CRANIOFACIAL DEVELOPMENT PROTEIN 2-LIKE"/>
    <property type="match status" value="1"/>
</dbReference>
<reference evidence="1" key="1">
    <citation type="submission" date="2023-08" db="EMBL/GenBank/DDBJ databases">
        <authorList>
            <person name="Alioto T."/>
            <person name="Alioto T."/>
            <person name="Gomez Garrido J."/>
        </authorList>
    </citation>
    <scope>NUCLEOTIDE SEQUENCE</scope>
</reference>
<accession>A0AA36BYT4</accession>
<dbReference type="AlphaFoldDB" id="A0AA36BYT4"/>
<keyword evidence="2" id="KW-1185">Reference proteome</keyword>
<dbReference type="InterPro" id="IPR027124">
    <property type="entry name" value="Swc5/CFDP1/2"/>
</dbReference>